<evidence type="ECO:0000256" key="4">
    <source>
        <dbReference type="ARBA" id="ARBA00022729"/>
    </source>
</evidence>
<evidence type="ECO:0000256" key="6">
    <source>
        <dbReference type="ARBA" id="ARBA00023136"/>
    </source>
</evidence>
<gene>
    <name evidence="11" type="ORF">HMPREF1076_02716</name>
</gene>
<evidence type="ECO:0000256" key="1">
    <source>
        <dbReference type="ARBA" id="ARBA00004370"/>
    </source>
</evidence>
<dbReference type="InterPro" id="IPR000184">
    <property type="entry name" value="Bac_surfAg_D15"/>
</dbReference>
<dbReference type="EMBL" id="AGZO01000018">
    <property type="protein sequence ID" value="EKN14811.1"/>
    <property type="molecule type" value="Genomic_DNA"/>
</dbReference>
<comment type="subcellular location">
    <subcellularLocation>
        <location evidence="1">Membrane</location>
    </subcellularLocation>
</comment>
<dbReference type="OrthoDB" id="9802086at2"/>
<dbReference type="GO" id="GO:0009279">
    <property type="term" value="C:cell outer membrane"/>
    <property type="evidence" value="ECO:0007669"/>
    <property type="project" value="UniProtKB-UniRule"/>
</dbReference>
<accession>K5ZTI6</accession>
<feature type="domain" description="POTRA" evidence="10">
    <location>
        <begin position="304"/>
        <end position="385"/>
    </location>
</feature>
<dbReference type="GO" id="GO:0071709">
    <property type="term" value="P:membrane assembly"/>
    <property type="evidence" value="ECO:0007669"/>
    <property type="project" value="InterPro"/>
</dbReference>
<evidence type="ECO:0000256" key="5">
    <source>
        <dbReference type="ARBA" id="ARBA00022737"/>
    </source>
</evidence>
<dbReference type="InterPro" id="IPR023707">
    <property type="entry name" value="OM_assembly_BamA"/>
</dbReference>
<evidence type="ECO:0000313" key="12">
    <source>
        <dbReference type="Proteomes" id="UP000006330"/>
    </source>
</evidence>
<evidence type="ECO:0000256" key="8">
    <source>
        <dbReference type="NCBIfam" id="TIGR03303"/>
    </source>
</evidence>
<evidence type="ECO:0000313" key="11">
    <source>
        <dbReference type="EMBL" id="EKN14811.1"/>
    </source>
</evidence>
<dbReference type="PANTHER" id="PTHR12815:SF47">
    <property type="entry name" value="TRANSLOCATION AND ASSEMBLY MODULE SUBUNIT TAMA"/>
    <property type="match status" value="1"/>
</dbReference>
<reference evidence="11 12" key="1">
    <citation type="submission" date="2012-02" db="EMBL/GenBank/DDBJ databases">
        <title>The Genome Sequence of Parabacteroides goldsteinii CL02T12C30.</title>
        <authorList>
            <consortium name="The Broad Institute Genome Sequencing Platform"/>
            <person name="Earl A."/>
            <person name="Ward D."/>
            <person name="Feldgarden M."/>
            <person name="Gevers D."/>
            <person name="Zitomersky N.L."/>
            <person name="Coyne M.J."/>
            <person name="Comstock L.E."/>
            <person name="Young S.K."/>
            <person name="Zeng Q."/>
            <person name="Gargeya S."/>
            <person name="Fitzgerald M."/>
            <person name="Haas B."/>
            <person name="Abouelleil A."/>
            <person name="Alvarado L."/>
            <person name="Arachchi H.M."/>
            <person name="Berlin A."/>
            <person name="Chapman S.B."/>
            <person name="Gearin G."/>
            <person name="Goldberg J."/>
            <person name="Griggs A."/>
            <person name="Gujja S."/>
            <person name="Hansen M."/>
            <person name="Heiman D."/>
            <person name="Howarth C."/>
            <person name="Larimer J."/>
            <person name="Lui A."/>
            <person name="MacDonald P.J.P."/>
            <person name="McCowen C."/>
            <person name="Montmayeur A."/>
            <person name="Murphy C."/>
            <person name="Neiman D."/>
            <person name="Pearson M."/>
            <person name="Priest M."/>
            <person name="Roberts A."/>
            <person name="Saif S."/>
            <person name="Shea T."/>
            <person name="Sisk P."/>
            <person name="Stolte C."/>
            <person name="Sykes S."/>
            <person name="Wortman J."/>
            <person name="Nusbaum C."/>
            <person name="Birren B."/>
        </authorList>
    </citation>
    <scope>NUCLEOTIDE SEQUENCE [LARGE SCALE GENOMIC DNA]</scope>
    <source>
        <strain evidence="11 12">CL02T12C30</strain>
    </source>
</reference>
<keyword evidence="2" id="KW-1134">Transmembrane beta strand</keyword>
<sequence>MYKRIVLFFIFLGFACGAFAQESDTTQVEVPAEVPVINYSSTPKRYKIADIKVTGIKNYDDFVLIGFSGLSVGDVVTIPDAGGEITTAVKRFWKHGLFSDVKILATKIEGDQVWLEIQLKQRPRISEVNYHGIKKGEREDLEAKLGLKKGFQVTPNLMDRAKIVIQKFFDGKGFKNVDVDIVQRDDLSKEGEVIVDINIDKNEKTKIHRIYFEGNEALSARDLKKAMKKTNEKFSLPNDWKTSILEAFSTKKFTTEEYENDKNNIIAKYNEHGYRDAVLLSDSVVNFNEKKVDIFLKVEEGDKYYLKDIRFVGNTQYASDYLEAILGMKPGEVYNQKKLNERLTTDEDAVSNVYYNNGYIFFSADPVEVDVDNDSISLEVRIQEGPQATINRVIINGNDRLYEDIVRRELRTKPGMLFSREDLMRSVREIAQMGHFDPENMEPKPLPDPENGTVDIQYNLTSKANDQIEFSAGWGQTGVIGKLSLKFTNFSMKNFLNPKTYKGIIPQGEGQTLTLSGQTNGRYYQAYSISFMDPWFGGRRPNTLSVSAYFSKQTDISSNYYNNSMSSYYGGYPYYGSSMYGGYYGNYGGYYNNNYELAYDPDKSIMMFGLSAGYGKRLNWPDDYFQFMATLNYQMYIMHDWAYFLVQNGTCHNVNLELMLQRNSIDNPLYTRSGSQFSMSVSATPPYSLWDGKDYANMSDDNPDKFKFIEYHKWKFKAKIFSPLAPRAIKRTPVLMTRVEYGFLGSYNKHKRSPFETFYMGGDGMSGYSSTYATETIGLRGYENGSIAGNGGYNSYGYAYSRLAMELRYPFLLEPSSTIYGLVFAEAGNAWRDLKSFNPFDLKRSAGVGVRIFLPMIGLMGIDWAYGFDKVDGSRSAGGSNFHFIIGQEF</sequence>
<dbReference type="Pfam" id="PF07244">
    <property type="entry name" value="POTRA"/>
    <property type="match status" value="4"/>
</dbReference>
<evidence type="ECO:0000256" key="9">
    <source>
        <dbReference type="SAM" id="SignalP"/>
    </source>
</evidence>
<dbReference type="Pfam" id="PF01103">
    <property type="entry name" value="Omp85"/>
    <property type="match status" value="1"/>
</dbReference>
<comment type="caution">
    <text evidence="11">The sequence shown here is derived from an EMBL/GenBank/DDBJ whole genome shotgun (WGS) entry which is preliminary data.</text>
</comment>
<keyword evidence="3" id="KW-0812">Transmembrane</keyword>
<dbReference type="PIRSF" id="PIRSF006076">
    <property type="entry name" value="OM_assembly_OMP85"/>
    <property type="match status" value="1"/>
</dbReference>
<evidence type="ECO:0000256" key="3">
    <source>
        <dbReference type="ARBA" id="ARBA00022692"/>
    </source>
</evidence>
<dbReference type="PROSITE" id="PS51779">
    <property type="entry name" value="POTRA"/>
    <property type="match status" value="2"/>
</dbReference>
<organism evidence="11 12">
    <name type="scientific">Parabacteroides goldsteinii CL02T12C30</name>
    <dbReference type="NCBI Taxonomy" id="999418"/>
    <lineage>
        <taxon>Bacteria</taxon>
        <taxon>Pseudomonadati</taxon>
        <taxon>Bacteroidota</taxon>
        <taxon>Bacteroidia</taxon>
        <taxon>Bacteroidales</taxon>
        <taxon>Tannerellaceae</taxon>
        <taxon>Parabacteroides</taxon>
    </lineage>
</organism>
<dbReference type="InterPro" id="IPR010827">
    <property type="entry name" value="BamA/TamA_POTRA"/>
</dbReference>
<dbReference type="PANTHER" id="PTHR12815">
    <property type="entry name" value="SORTING AND ASSEMBLY MACHINERY SAMM50 PROTEIN FAMILY MEMBER"/>
    <property type="match status" value="1"/>
</dbReference>
<keyword evidence="5" id="KW-0677">Repeat</keyword>
<dbReference type="AlphaFoldDB" id="K5ZTI6"/>
<feature type="signal peptide" evidence="9">
    <location>
        <begin position="1"/>
        <end position="20"/>
    </location>
</feature>
<evidence type="ECO:0000256" key="7">
    <source>
        <dbReference type="ARBA" id="ARBA00023237"/>
    </source>
</evidence>
<proteinExistence type="predicted"/>
<dbReference type="PROSITE" id="PS51257">
    <property type="entry name" value="PROKAR_LIPOPROTEIN"/>
    <property type="match status" value="1"/>
</dbReference>
<feature type="domain" description="POTRA" evidence="10">
    <location>
        <begin position="388"/>
        <end position="463"/>
    </location>
</feature>
<dbReference type="PATRIC" id="fig|999418.3.peg.2760"/>
<protein>
    <recommendedName>
        <fullName evidence="8">Outer membrane protein assembly factor BamA</fullName>
    </recommendedName>
</protein>
<keyword evidence="7" id="KW-0998">Cell outer membrane</keyword>
<dbReference type="Gene3D" id="3.10.20.310">
    <property type="entry name" value="membrane protein fhac"/>
    <property type="match status" value="5"/>
</dbReference>
<dbReference type="RefSeq" id="WP_007654953.1">
    <property type="nucleotide sequence ID" value="NZ_JH976473.1"/>
</dbReference>
<keyword evidence="6" id="KW-0472">Membrane</keyword>
<feature type="chain" id="PRO_5003888783" description="Outer membrane protein assembly factor BamA" evidence="9">
    <location>
        <begin position="21"/>
        <end position="890"/>
    </location>
</feature>
<evidence type="ECO:0000259" key="10">
    <source>
        <dbReference type="PROSITE" id="PS51779"/>
    </source>
</evidence>
<name>K5ZTI6_9BACT</name>
<dbReference type="Gene3D" id="2.40.160.50">
    <property type="entry name" value="membrane protein fhac: a member of the omp85/tpsb transporter family"/>
    <property type="match status" value="1"/>
</dbReference>
<dbReference type="HOGENOM" id="CLU_007664_3_0_10"/>
<dbReference type="InterPro" id="IPR034746">
    <property type="entry name" value="POTRA"/>
</dbReference>
<dbReference type="Proteomes" id="UP000006330">
    <property type="component" value="Unassembled WGS sequence"/>
</dbReference>
<evidence type="ECO:0000256" key="2">
    <source>
        <dbReference type="ARBA" id="ARBA00022452"/>
    </source>
</evidence>
<dbReference type="InterPro" id="IPR039910">
    <property type="entry name" value="D15-like"/>
</dbReference>
<dbReference type="NCBIfam" id="TIGR03303">
    <property type="entry name" value="OM_YaeT"/>
    <property type="match status" value="1"/>
</dbReference>
<keyword evidence="4 9" id="KW-0732">Signal</keyword>